<accession>A0ABR2WZG0</accession>
<feature type="compositionally biased region" description="Polar residues" evidence="9">
    <location>
        <begin position="169"/>
        <end position="183"/>
    </location>
</feature>
<dbReference type="EMBL" id="JASJQH010000118">
    <property type="protein sequence ID" value="KAK9766852.1"/>
    <property type="molecule type" value="Genomic_DNA"/>
</dbReference>
<dbReference type="SUPFAM" id="SSF47661">
    <property type="entry name" value="t-snare proteins"/>
    <property type="match status" value="1"/>
</dbReference>
<gene>
    <name evidence="12" type="primary">sed5</name>
    <name evidence="12" type="ORF">K7432_003748</name>
</gene>
<name>A0ABR2WZG0_9FUNG</name>
<dbReference type="InterPro" id="IPR021538">
    <property type="entry name" value="Syntaxin-5_N"/>
</dbReference>
<feature type="domain" description="T-SNARE coiled-coil homology" evidence="11">
    <location>
        <begin position="220"/>
        <end position="282"/>
    </location>
</feature>
<evidence type="ECO:0000313" key="13">
    <source>
        <dbReference type="Proteomes" id="UP001479436"/>
    </source>
</evidence>
<protein>
    <submittedName>
        <fullName evidence="12">Integral membrane protein SED5</fullName>
    </submittedName>
</protein>
<organism evidence="12 13">
    <name type="scientific">Basidiobolus ranarum</name>
    <dbReference type="NCBI Taxonomy" id="34480"/>
    <lineage>
        <taxon>Eukaryota</taxon>
        <taxon>Fungi</taxon>
        <taxon>Fungi incertae sedis</taxon>
        <taxon>Zoopagomycota</taxon>
        <taxon>Entomophthoromycotina</taxon>
        <taxon>Basidiobolomycetes</taxon>
        <taxon>Basidiobolales</taxon>
        <taxon>Basidiobolaceae</taxon>
        <taxon>Basidiobolus</taxon>
    </lineage>
</organism>
<evidence type="ECO:0000256" key="7">
    <source>
        <dbReference type="ARBA" id="ARBA00023136"/>
    </source>
</evidence>
<dbReference type="Pfam" id="PF11416">
    <property type="entry name" value="Syntaxin-5_N"/>
    <property type="match status" value="1"/>
</dbReference>
<evidence type="ECO:0000256" key="1">
    <source>
        <dbReference type="ARBA" id="ARBA00004211"/>
    </source>
</evidence>
<keyword evidence="13" id="KW-1185">Reference proteome</keyword>
<dbReference type="InterPro" id="IPR010989">
    <property type="entry name" value="SNARE"/>
</dbReference>
<evidence type="ECO:0000256" key="2">
    <source>
        <dbReference type="ARBA" id="ARBA00009063"/>
    </source>
</evidence>
<keyword evidence="5 10" id="KW-1133">Transmembrane helix</keyword>
<feature type="region of interest" description="Disordered" evidence="9">
    <location>
        <begin position="163"/>
        <end position="183"/>
    </location>
</feature>
<dbReference type="CDD" id="cd15844">
    <property type="entry name" value="SNARE_syntaxin5"/>
    <property type="match status" value="1"/>
</dbReference>
<proteinExistence type="inferred from homology"/>
<evidence type="ECO:0000256" key="6">
    <source>
        <dbReference type="ARBA" id="ARBA00023054"/>
    </source>
</evidence>
<reference evidence="12 13" key="1">
    <citation type="submission" date="2023-04" db="EMBL/GenBank/DDBJ databases">
        <title>Genome of Basidiobolus ranarum AG-B5.</title>
        <authorList>
            <person name="Stajich J.E."/>
            <person name="Carter-House D."/>
            <person name="Gryganskyi A."/>
        </authorList>
    </citation>
    <scope>NUCLEOTIDE SEQUENCE [LARGE SCALE GENOMIC DNA]</scope>
    <source>
        <strain evidence="12 13">AG-B5</strain>
    </source>
</reference>
<comment type="caution">
    <text evidence="12">The sequence shown here is derived from an EMBL/GenBank/DDBJ whole genome shotgun (WGS) entry which is preliminary data.</text>
</comment>
<dbReference type="PROSITE" id="PS50192">
    <property type="entry name" value="T_SNARE"/>
    <property type="match status" value="1"/>
</dbReference>
<dbReference type="SMART" id="SM00397">
    <property type="entry name" value="t_SNARE"/>
    <property type="match status" value="1"/>
</dbReference>
<dbReference type="InterPro" id="IPR045242">
    <property type="entry name" value="Syntaxin"/>
</dbReference>
<evidence type="ECO:0000259" key="11">
    <source>
        <dbReference type="PROSITE" id="PS50192"/>
    </source>
</evidence>
<dbReference type="PANTHER" id="PTHR19957:SF3">
    <property type="entry name" value="SYNTAXIN-5"/>
    <property type="match status" value="1"/>
</dbReference>
<keyword evidence="7 10" id="KW-0472">Membrane</keyword>
<dbReference type="Gene3D" id="1.20.58.70">
    <property type="match status" value="1"/>
</dbReference>
<evidence type="ECO:0000256" key="4">
    <source>
        <dbReference type="ARBA" id="ARBA00022692"/>
    </source>
</evidence>
<dbReference type="InterPro" id="IPR000727">
    <property type="entry name" value="T_SNARE_dom"/>
</dbReference>
<evidence type="ECO:0000313" key="12">
    <source>
        <dbReference type="EMBL" id="KAK9766852.1"/>
    </source>
</evidence>
<comment type="subcellular location">
    <subcellularLocation>
        <location evidence="1">Membrane</location>
        <topology evidence="1">Single-pass type IV membrane protein</topology>
    </subcellularLocation>
</comment>
<feature type="transmembrane region" description="Helical" evidence="10">
    <location>
        <begin position="291"/>
        <end position="310"/>
    </location>
</feature>
<evidence type="ECO:0000256" key="3">
    <source>
        <dbReference type="ARBA" id="ARBA00022448"/>
    </source>
</evidence>
<dbReference type="Proteomes" id="UP001479436">
    <property type="component" value="Unassembled WGS sequence"/>
</dbReference>
<evidence type="ECO:0000256" key="8">
    <source>
        <dbReference type="SAM" id="Coils"/>
    </source>
</evidence>
<evidence type="ECO:0000256" key="5">
    <source>
        <dbReference type="ARBA" id="ARBA00022989"/>
    </source>
</evidence>
<evidence type="ECO:0000256" key="9">
    <source>
        <dbReference type="SAM" id="MobiDB-lite"/>
    </source>
</evidence>
<dbReference type="PANTHER" id="PTHR19957">
    <property type="entry name" value="SYNTAXIN"/>
    <property type="match status" value="1"/>
</dbReference>
<evidence type="ECO:0000256" key="10">
    <source>
        <dbReference type="SAM" id="Phobius"/>
    </source>
</evidence>
<comment type="similarity">
    <text evidence="2">Belongs to the syntaxin family.</text>
</comment>
<keyword evidence="3" id="KW-0813">Transport</keyword>
<sequence>MSIKNRTIEFQAAVDSLKSRSARPNRNGTEKNALIRQDTQNGITSKTEFSYIAGAIGRDINTTAAKLQKLAKLAKRKTLFDDKPTEISELTYVIKQDIARLNQQLASLQRTVRENQSGRKNAKQIEEHNNNVVVMLQSKLMNASLSFKDVLEMRTSNMKATKDRKEQFMESSTPLSIGPSTDSPLFHFERKQEDPTNGEFVALDFSTQSAQQLQLVEQQNTYIDERATAIETIESTIAELGSIFQQLAHMVAEQREAVQRIDANVDDIEMNVSGAQKELLKYYAHISSNRWLMIKIFAIVVLFFLIFVVVL</sequence>
<dbReference type="Pfam" id="PF05739">
    <property type="entry name" value="SNARE"/>
    <property type="match status" value="1"/>
</dbReference>
<feature type="coiled-coil region" evidence="8">
    <location>
        <begin position="251"/>
        <end position="278"/>
    </location>
</feature>
<keyword evidence="4 10" id="KW-0812">Transmembrane</keyword>
<keyword evidence="6 8" id="KW-0175">Coiled coil</keyword>